<dbReference type="EMBL" id="KL596643">
    <property type="protein sequence ID" value="KER31660.1"/>
    <property type="molecule type" value="Genomic_DNA"/>
</dbReference>
<dbReference type="RefSeq" id="XP_009164603.1">
    <property type="nucleotide sequence ID" value="XM_009166339.1"/>
</dbReference>
<dbReference type="Proteomes" id="UP000054324">
    <property type="component" value="Unassembled WGS sequence"/>
</dbReference>
<organism evidence="2 3">
    <name type="scientific">Opisthorchis viverrini</name>
    <name type="common">Southeast Asian liver fluke</name>
    <dbReference type="NCBI Taxonomy" id="6198"/>
    <lineage>
        <taxon>Eukaryota</taxon>
        <taxon>Metazoa</taxon>
        <taxon>Spiralia</taxon>
        <taxon>Lophotrochozoa</taxon>
        <taxon>Platyhelminthes</taxon>
        <taxon>Trematoda</taxon>
        <taxon>Digenea</taxon>
        <taxon>Opisthorchiida</taxon>
        <taxon>Opisthorchiata</taxon>
        <taxon>Opisthorchiidae</taxon>
        <taxon>Opisthorchis</taxon>
    </lineage>
</organism>
<sequence length="61" mass="6862">MFESLTDISLSQAGDLAEVGTQNYSAIKFPVVLLQRNKTDMWSSRKRNKDLRSGAQKDSNN</sequence>
<protein>
    <submittedName>
        <fullName evidence="2">Uncharacterized protein</fullName>
    </submittedName>
</protein>
<dbReference type="GeneID" id="20316353"/>
<evidence type="ECO:0000256" key="1">
    <source>
        <dbReference type="SAM" id="MobiDB-lite"/>
    </source>
</evidence>
<keyword evidence="3" id="KW-1185">Reference proteome</keyword>
<evidence type="ECO:0000313" key="3">
    <source>
        <dbReference type="Proteomes" id="UP000054324"/>
    </source>
</evidence>
<feature type="region of interest" description="Disordered" evidence="1">
    <location>
        <begin position="42"/>
        <end position="61"/>
    </location>
</feature>
<accession>A0A075A7Q0</accession>
<dbReference type="CTD" id="20316353"/>
<reference evidence="2 3" key="1">
    <citation type="submission" date="2013-11" db="EMBL/GenBank/DDBJ databases">
        <title>Opisthorchis viverrini - life in the bile duct.</title>
        <authorList>
            <person name="Young N.D."/>
            <person name="Nagarajan N."/>
            <person name="Lin S.J."/>
            <person name="Korhonen P.K."/>
            <person name="Jex A.R."/>
            <person name="Hall R.S."/>
            <person name="Safavi-Hemami H."/>
            <person name="Kaewkong W."/>
            <person name="Bertrand D."/>
            <person name="Gao S."/>
            <person name="Seet Q."/>
            <person name="Wongkham S."/>
            <person name="Teh B.T."/>
            <person name="Wongkham C."/>
            <person name="Intapan P.M."/>
            <person name="Maleewong W."/>
            <person name="Yang X."/>
            <person name="Hu M."/>
            <person name="Wang Z."/>
            <person name="Hofmann A."/>
            <person name="Sternberg P.W."/>
            <person name="Tan P."/>
            <person name="Wang J."/>
            <person name="Gasser R.B."/>
        </authorList>
    </citation>
    <scope>NUCLEOTIDE SEQUENCE [LARGE SCALE GENOMIC DNA]</scope>
</reference>
<proteinExistence type="predicted"/>
<name>A0A075A7Q0_OPIVI</name>
<dbReference type="AlphaFoldDB" id="A0A075A7Q0"/>
<dbReference type="KEGG" id="ovi:T265_02165"/>
<gene>
    <name evidence="2" type="ORF">T265_02165</name>
</gene>
<evidence type="ECO:0000313" key="2">
    <source>
        <dbReference type="EMBL" id="KER31660.1"/>
    </source>
</evidence>